<dbReference type="PIRSF" id="PIRSF018266">
    <property type="entry name" value="FecR"/>
    <property type="match status" value="1"/>
</dbReference>
<dbReference type="Gene3D" id="2.60.120.1440">
    <property type="match status" value="1"/>
</dbReference>
<keyword evidence="5" id="KW-1185">Reference proteome</keyword>
<dbReference type="RefSeq" id="WP_245129414.1">
    <property type="nucleotide sequence ID" value="NZ_JALJEJ010000003.1"/>
</dbReference>
<evidence type="ECO:0000259" key="3">
    <source>
        <dbReference type="Pfam" id="PF16344"/>
    </source>
</evidence>
<dbReference type="Proteomes" id="UP001139450">
    <property type="component" value="Unassembled WGS sequence"/>
</dbReference>
<evidence type="ECO:0000259" key="2">
    <source>
        <dbReference type="Pfam" id="PF04773"/>
    </source>
</evidence>
<organism evidence="4 5">
    <name type="scientific">Mucilaginibacter straminoryzae</name>
    <dbReference type="NCBI Taxonomy" id="2932774"/>
    <lineage>
        <taxon>Bacteria</taxon>
        <taxon>Pseudomonadati</taxon>
        <taxon>Bacteroidota</taxon>
        <taxon>Sphingobacteriia</taxon>
        <taxon>Sphingobacteriales</taxon>
        <taxon>Sphingobacteriaceae</taxon>
        <taxon>Mucilaginibacter</taxon>
    </lineage>
</organism>
<keyword evidence="1" id="KW-1133">Transmembrane helix</keyword>
<dbReference type="InterPro" id="IPR032508">
    <property type="entry name" value="FecR_C"/>
</dbReference>
<dbReference type="EMBL" id="JALJEJ010000003">
    <property type="protein sequence ID" value="MCJ8209578.1"/>
    <property type="molecule type" value="Genomic_DNA"/>
</dbReference>
<dbReference type="GO" id="GO:0016989">
    <property type="term" value="F:sigma factor antagonist activity"/>
    <property type="evidence" value="ECO:0007669"/>
    <property type="project" value="TreeGrafter"/>
</dbReference>
<comment type="caution">
    <text evidence="4">The sequence shown here is derived from an EMBL/GenBank/DDBJ whole genome shotgun (WGS) entry which is preliminary data.</text>
</comment>
<gene>
    <name evidence="4" type="ORF">MUY27_07645</name>
</gene>
<name>A0A9X1X4Q8_9SPHI</name>
<dbReference type="InterPro" id="IPR012373">
    <property type="entry name" value="Ferrdict_sens_TM"/>
</dbReference>
<dbReference type="Pfam" id="PF16344">
    <property type="entry name" value="FecR_C"/>
    <property type="match status" value="1"/>
</dbReference>
<proteinExistence type="predicted"/>
<sequence>MEEQRLKELIKKYLSGTATKAEKEDLLKWYQVKDGEELVLPYESEQEEKEAKERIIFGIRQQLFKQENKGRYRKIYYRITAAAAIILVILVGAFFHKAKNQTADQQLNAYNTVETHNGERKIVKLTDGSVIWLSAGSKLIYPAAFTGLAKREVKFEGEAFFDIAKDHKHPFIVHIGKTSTKVLGTTFNITALKSKPMMTVSLLTGKVAFSDGKSAAQLMPNHMVSYFKNSGITKVEKIDNPKAVLARREGFYEYNNIPVAEVLEDFNRVYNADVKAEGRVSKCLFYGRLKPTESKETFLKKLATVVNARLTQHNGTFIIKGGGCN</sequence>
<evidence type="ECO:0000256" key="1">
    <source>
        <dbReference type="SAM" id="Phobius"/>
    </source>
</evidence>
<protein>
    <submittedName>
        <fullName evidence="4">FecR domain-containing protein</fullName>
    </submittedName>
</protein>
<accession>A0A9X1X4Q8</accession>
<dbReference type="InterPro" id="IPR006860">
    <property type="entry name" value="FecR"/>
</dbReference>
<keyword evidence="1" id="KW-0812">Transmembrane</keyword>
<dbReference type="AlphaFoldDB" id="A0A9X1X4Q8"/>
<feature type="domain" description="Protein FecR C-terminal" evidence="3">
    <location>
        <begin position="253"/>
        <end position="319"/>
    </location>
</feature>
<evidence type="ECO:0000313" key="5">
    <source>
        <dbReference type="Proteomes" id="UP001139450"/>
    </source>
</evidence>
<dbReference type="PANTHER" id="PTHR30273">
    <property type="entry name" value="PERIPLASMIC SIGNAL SENSOR AND SIGMA FACTOR ACTIVATOR FECR-RELATED"/>
    <property type="match status" value="1"/>
</dbReference>
<keyword evidence="1" id="KW-0472">Membrane</keyword>
<evidence type="ECO:0000313" key="4">
    <source>
        <dbReference type="EMBL" id="MCJ8209578.1"/>
    </source>
</evidence>
<dbReference type="Pfam" id="PF04773">
    <property type="entry name" value="FecR"/>
    <property type="match status" value="1"/>
</dbReference>
<feature type="domain" description="FecR protein" evidence="2">
    <location>
        <begin position="112"/>
        <end position="207"/>
    </location>
</feature>
<dbReference type="Gene3D" id="3.55.50.30">
    <property type="match status" value="1"/>
</dbReference>
<reference evidence="4" key="1">
    <citation type="submission" date="2022-04" db="EMBL/GenBank/DDBJ databases">
        <title>Mucilaginibacter sp. RS28 isolated from freshwater.</title>
        <authorList>
            <person name="Ko S.-R."/>
        </authorList>
    </citation>
    <scope>NUCLEOTIDE SEQUENCE</scope>
    <source>
        <strain evidence="4">RS28</strain>
    </source>
</reference>
<dbReference type="PANTHER" id="PTHR30273:SF2">
    <property type="entry name" value="PROTEIN FECR"/>
    <property type="match status" value="1"/>
</dbReference>
<feature type="transmembrane region" description="Helical" evidence="1">
    <location>
        <begin position="75"/>
        <end position="95"/>
    </location>
</feature>